<name>A0AA39XSJ3_9PEZI</name>
<evidence type="ECO:0000256" key="1">
    <source>
        <dbReference type="SAM" id="MobiDB-lite"/>
    </source>
</evidence>
<evidence type="ECO:0000313" key="2">
    <source>
        <dbReference type="EMBL" id="KAK0638861.1"/>
    </source>
</evidence>
<dbReference type="AlphaFoldDB" id="A0AA39XSJ3"/>
<feature type="compositionally biased region" description="Low complexity" evidence="1">
    <location>
        <begin position="189"/>
        <end position="203"/>
    </location>
</feature>
<organism evidence="2 3">
    <name type="scientific">Cercophora newfieldiana</name>
    <dbReference type="NCBI Taxonomy" id="92897"/>
    <lineage>
        <taxon>Eukaryota</taxon>
        <taxon>Fungi</taxon>
        <taxon>Dikarya</taxon>
        <taxon>Ascomycota</taxon>
        <taxon>Pezizomycotina</taxon>
        <taxon>Sordariomycetes</taxon>
        <taxon>Sordariomycetidae</taxon>
        <taxon>Sordariales</taxon>
        <taxon>Lasiosphaeriaceae</taxon>
        <taxon>Cercophora</taxon>
    </lineage>
</organism>
<reference evidence="2" key="1">
    <citation type="submission" date="2023-06" db="EMBL/GenBank/DDBJ databases">
        <title>Genome-scale phylogeny and comparative genomics of the fungal order Sordariales.</title>
        <authorList>
            <consortium name="Lawrence Berkeley National Laboratory"/>
            <person name="Hensen N."/>
            <person name="Bonometti L."/>
            <person name="Westerberg I."/>
            <person name="Brannstrom I.O."/>
            <person name="Guillou S."/>
            <person name="Cros-Aarteil S."/>
            <person name="Calhoun S."/>
            <person name="Haridas S."/>
            <person name="Kuo A."/>
            <person name="Mondo S."/>
            <person name="Pangilinan J."/>
            <person name="Riley R."/>
            <person name="Labutti K."/>
            <person name="Andreopoulos B."/>
            <person name="Lipzen A."/>
            <person name="Chen C."/>
            <person name="Yanf M."/>
            <person name="Daum C."/>
            <person name="Ng V."/>
            <person name="Clum A."/>
            <person name="Steindorff A."/>
            <person name="Ohm R."/>
            <person name="Martin F."/>
            <person name="Silar P."/>
            <person name="Natvig D."/>
            <person name="Lalanne C."/>
            <person name="Gautier V."/>
            <person name="Ament-Velasquez S.L."/>
            <person name="Kruys A."/>
            <person name="Hutchinson M.I."/>
            <person name="Powell A.J."/>
            <person name="Barry K."/>
            <person name="Miller A.N."/>
            <person name="Grigoriev I.V."/>
            <person name="Debuchy R."/>
            <person name="Gladieux P."/>
            <person name="Thoren M.H."/>
            <person name="Johannesson H."/>
        </authorList>
    </citation>
    <scope>NUCLEOTIDE SEQUENCE</scope>
    <source>
        <strain evidence="2">SMH2532-1</strain>
    </source>
</reference>
<feature type="compositionally biased region" description="Acidic residues" evidence="1">
    <location>
        <begin position="218"/>
        <end position="229"/>
    </location>
</feature>
<dbReference type="Proteomes" id="UP001174936">
    <property type="component" value="Unassembled WGS sequence"/>
</dbReference>
<feature type="region of interest" description="Disordered" evidence="1">
    <location>
        <begin position="174"/>
        <end position="229"/>
    </location>
</feature>
<keyword evidence="3" id="KW-1185">Reference proteome</keyword>
<comment type="caution">
    <text evidence="2">The sequence shown here is derived from an EMBL/GenBank/DDBJ whole genome shotgun (WGS) entry which is preliminary data.</text>
</comment>
<proteinExistence type="predicted"/>
<feature type="compositionally biased region" description="Basic residues" evidence="1">
    <location>
        <begin position="178"/>
        <end position="188"/>
    </location>
</feature>
<protein>
    <submittedName>
        <fullName evidence="2">Uncharacterized protein</fullName>
    </submittedName>
</protein>
<gene>
    <name evidence="2" type="ORF">B0T16DRAFT_462598</name>
</gene>
<dbReference type="EMBL" id="JAULSV010000007">
    <property type="protein sequence ID" value="KAK0638861.1"/>
    <property type="molecule type" value="Genomic_DNA"/>
</dbReference>
<evidence type="ECO:0000313" key="3">
    <source>
        <dbReference type="Proteomes" id="UP001174936"/>
    </source>
</evidence>
<accession>A0AA39XSJ3</accession>
<sequence length="229" mass="25206">MPAFDNSASQKAKNEAARERLGRILAWLEGDLDNVEKIWALVRYPAGPPPEWGVEVQETGISIQGVPIRTPTALIQEEFMFVQASIEDVSSFLLELVKADDPITRGSAIHTVVENPSIEFPSASQLLEKNPERAREIIAQLIAKPQLVLNIDLSPAGRRADSFDRGKRINEEITATIRRNKERNKAARARAAPYHPRAAGARRSTPSGTPFRGPSDEHDQDEPAAAESS</sequence>